<feature type="binding site" evidence="14">
    <location>
        <begin position="236"/>
        <end position="239"/>
    </location>
    <ligand>
        <name>substrate</name>
    </ligand>
</feature>
<dbReference type="Proteomes" id="UP001107558">
    <property type="component" value="Chromosome 4"/>
</dbReference>
<dbReference type="SUPFAM" id="SSF56235">
    <property type="entry name" value="N-terminal nucleophile aminohydrolases (Ntn hydrolases)"/>
    <property type="match status" value="1"/>
</dbReference>
<evidence type="ECO:0000256" key="8">
    <source>
        <dbReference type="ARBA" id="ARBA00053295"/>
    </source>
</evidence>
<evidence type="ECO:0000256" key="1">
    <source>
        <dbReference type="ARBA" id="ARBA00010872"/>
    </source>
</evidence>
<comment type="subunit">
    <text evidence="2">Heterotetramer of two alpha and two beta chains arranged as a dimer of alpha/beta heterodimers.</text>
</comment>
<evidence type="ECO:0000256" key="11">
    <source>
        <dbReference type="ARBA" id="ARBA00079301"/>
    </source>
</evidence>
<comment type="similarity">
    <text evidence="1">Belongs to the Ntn-hydrolase family.</text>
</comment>
<feature type="site" description="Cleavage; by autolysis" evidence="15">
    <location>
        <begin position="207"/>
        <end position="208"/>
    </location>
</feature>
<evidence type="ECO:0000256" key="9">
    <source>
        <dbReference type="ARBA" id="ARBA00066729"/>
    </source>
</evidence>
<organism evidence="17 18">
    <name type="scientific">Polypedilum vanderplanki</name>
    <name type="common">Sleeping chironomid midge</name>
    <dbReference type="NCBI Taxonomy" id="319348"/>
    <lineage>
        <taxon>Eukaryota</taxon>
        <taxon>Metazoa</taxon>
        <taxon>Ecdysozoa</taxon>
        <taxon>Arthropoda</taxon>
        <taxon>Hexapoda</taxon>
        <taxon>Insecta</taxon>
        <taxon>Pterygota</taxon>
        <taxon>Neoptera</taxon>
        <taxon>Endopterygota</taxon>
        <taxon>Diptera</taxon>
        <taxon>Nematocera</taxon>
        <taxon>Chironomoidea</taxon>
        <taxon>Chironomidae</taxon>
        <taxon>Chironominae</taxon>
        <taxon>Polypedilum</taxon>
        <taxon>Polypedilum</taxon>
    </lineage>
</organism>
<keyword evidence="3" id="KW-0645">Protease</keyword>
<keyword evidence="4" id="KW-0378">Hydrolase</keyword>
<keyword evidence="5" id="KW-0068">Autocatalytic cleavage</keyword>
<evidence type="ECO:0000256" key="5">
    <source>
        <dbReference type="ARBA" id="ARBA00022813"/>
    </source>
</evidence>
<proteinExistence type="inferred from homology"/>
<dbReference type="FunFam" id="3.60.20.30:FF:000003">
    <property type="entry name" value="N(4)-(Beta-N-acetylglucosaminyl)-L-asparaginase isoform X1"/>
    <property type="match status" value="1"/>
</dbReference>
<sequence length="348" mass="37854">MKRFILLLSPLINLISPSIISSDEQRIPIVINTWDFTNATVKAWDVINRQKKSAIDAIVKGCSVCEREQCDGTVGYGGSPNENGETCLDAFLMDGRTMNIGAVGSIRNIKDAIAVAKHVLLYTKHSLLVGEQATQFALMMGFKKQSLSTEKSKAMHRDWKKKNCQPNFWTNVLPSPENSCGPYVPMSEDFLTSAHEYQSFFSNYNHDTIGMVAIDVNGNIATGTSTNGVNHKIPGRVGDSPIPGAGGYADNAVGAAAATGDGDILMRFLPSMLAVEFMRNGMTPDEAGRKALARISHHYPKFVGAIVVVDKNGNYGAACHGIDSFPFSVYHSKLKNVKVEKRECAMSI</sequence>
<dbReference type="PANTHER" id="PTHR10188:SF6">
    <property type="entry name" value="N(4)-(BETA-N-ACETYLGLUCOSAMINYL)-L-ASPARAGINASE"/>
    <property type="match status" value="1"/>
</dbReference>
<accession>A0A9J6BA23</accession>
<dbReference type="GO" id="GO:0006508">
    <property type="term" value="P:proteolysis"/>
    <property type="evidence" value="ECO:0007669"/>
    <property type="project" value="UniProtKB-KW"/>
</dbReference>
<dbReference type="OrthoDB" id="188713at2759"/>
<feature type="signal peptide" evidence="16">
    <location>
        <begin position="1"/>
        <end position="22"/>
    </location>
</feature>
<evidence type="ECO:0000256" key="6">
    <source>
        <dbReference type="ARBA" id="ARBA00023157"/>
    </source>
</evidence>
<protein>
    <recommendedName>
        <fullName evidence="9">N(4)-(beta-N-acetylglucosaminyl)-L-asparaginase</fullName>
        <ecNumber evidence="9">3.5.1.26</ecNumber>
    </recommendedName>
    <alternativeName>
        <fullName evidence="11">Aspartylglucosaminidase</fullName>
    </alternativeName>
    <alternativeName>
        <fullName evidence="10">Glycosylasparaginase</fullName>
    </alternativeName>
    <alternativeName>
        <fullName evidence="12">N4-(N-acetyl-beta-glucosaminyl)-L-asparagine amidase</fullName>
    </alternativeName>
</protein>
<evidence type="ECO:0000256" key="16">
    <source>
        <dbReference type="SAM" id="SignalP"/>
    </source>
</evidence>
<dbReference type="InterPro" id="IPR029055">
    <property type="entry name" value="Ntn_hydrolases_N"/>
</dbReference>
<dbReference type="InterPro" id="IPR000246">
    <property type="entry name" value="Peptidase_T2"/>
</dbReference>
<evidence type="ECO:0000256" key="7">
    <source>
        <dbReference type="ARBA" id="ARBA00050421"/>
    </source>
</evidence>
<evidence type="ECO:0000256" key="14">
    <source>
        <dbReference type="PIRSR" id="PIRSR600246-2"/>
    </source>
</evidence>
<gene>
    <name evidence="17" type="ORF">PVAND_014675</name>
</gene>
<name>A0A9J6BA23_POLVA</name>
<dbReference type="GO" id="GO:0003948">
    <property type="term" value="F:N4-(beta-N-acetylglucosaminyl)-L-asparaginase activity"/>
    <property type="evidence" value="ECO:0007669"/>
    <property type="project" value="UniProtKB-EC"/>
</dbReference>
<comment type="caution">
    <text evidence="17">The sequence shown here is derived from an EMBL/GenBank/DDBJ whole genome shotgun (WGS) entry which is preliminary data.</text>
</comment>
<evidence type="ECO:0000256" key="15">
    <source>
        <dbReference type="PIRSR" id="PIRSR600246-3"/>
    </source>
</evidence>
<evidence type="ECO:0000256" key="12">
    <source>
        <dbReference type="ARBA" id="ARBA00080645"/>
    </source>
</evidence>
<dbReference type="EMBL" id="JADBJN010000004">
    <property type="protein sequence ID" value="KAG5666660.1"/>
    <property type="molecule type" value="Genomic_DNA"/>
</dbReference>
<dbReference type="GO" id="GO:0005764">
    <property type="term" value="C:lysosome"/>
    <property type="evidence" value="ECO:0007669"/>
    <property type="project" value="TreeGrafter"/>
</dbReference>
<evidence type="ECO:0000313" key="17">
    <source>
        <dbReference type="EMBL" id="KAG5666660.1"/>
    </source>
</evidence>
<dbReference type="AlphaFoldDB" id="A0A9J6BA23"/>
<comment type="catalytic activity">
    <reaction evidence="7">
        <text>N(4)-(beta-N-acetyl-D-glucosaminyl)-L-asparagine + H2O = N-acetyl-beta-D-glucosaminylamine + L-aspartate + H(+)</text>
        <dbReference type="Rhea" id="RHEA:11544"/>
        <dbReference type="ChEBI" id="CHEBI:15377"/>
        <dbReference type="ChEBI" id="CHEBI:15378"/>
        <dbReference type="ChEBI" id="CHEBI:15947"/>
        <dbReference type="ChEBI" id="CHEBI:29991"/>
        <dbReference type="ChEBI" id="CHEBI:58080"/>
        <dbReference type="EC" id="3.5.1.26"/>
    </reaction>
</comment>
<dbReference type="EC" id="3.5.1.26" evidence="9"/>
<evidence type="ECO:0000256" key="10">
    <source>
        <dbReference type="ARBA" id="ARBA00078726"/>
    </source>
</evidence>
<evidence type="ECO:0000256" key="13">
    <source>
        <dbReference type="PIRSR" id="PIRSR600246-1"/>
    </source>
</evidence>
<keyword evidence="6" id="KW-1015">Disulfide bond</keyword>
<evidence type="ECO:0000256" key="2">
    <source>
        <dbReference type="ARBA" id="ARBA00011601"/>
    </source>
</evidence>
<dbReference type="Gene3D" id="3.60.20.30">
    <property type="entry name" value="(Glycosyl)asparaginase"/>
    <property type="match status" value="1"/>
</dbReference>
<feature type="binding site" evidence="14">
    <location>
        <begin position="259"/>
        <end position="262"/>
    </location>
    <ligand>
        <name>substrate</name>
    </ligand>
</feature>
<evidence type="ECO:0000313" key="18">
    <source>
        <dbReference type="Proteomes" id="UP001107558"/>
    </source>
</evidence>
<keyword evidence="16" id="KW-0732">Signal</keyword>
<feature type="chain" id="PRO_5039934231" description="N(4)-(beta-N-acetylglucosaminyl)-L-asparaginase" evidence="16">
    <location>
        <begin position="23"/>
        <end position="348"/>
    </location>
</feature>
<comment type="function">
    <text evidence="8">Cleaves the GlcNAc-Asn bond which joins oligosaccharides to the peptide of asparagine-linked glycoproteins.</text>
</comment>
<keyword evidence="18" id="KW-1185">Reference proteome</keyword>
<dbReference type="GO" id="GO:0008233">
    <property type="term" value="F:peptidase activity"/>
    <property type="evidence" value="ECO:0007669"/>
    <property type="project" value="UniProtKB-KW"/>
</dbReference>
<evidence type="ECO:0000256" key="3">
    <source>
        <dbReference type="ARBA" id="ARBA00022670"/>
    </source>
</evidence>
<feature type="active site" description="Nucleophile" evidence="13">
    <location>
        <position position="208"/>
    </location>
</feature>
<dbReference type="Pfam" id="PF01112">
    <property type="entry name" value="Asparaginase_2"/>
    <property type="match status" value="1"/>
</dbReference>
<dbReference type="CDD" id="cd04513">
    <property type="entry name" value="Glycosylasparaginase"/>
    <property type="match status" value="1"/>
</dbReference>
<dbReference type="PANTHER" id="PTHR10188">
    <property type="entry name" value="L-ASPARAGINASE"/>
    <property type="match status" value="1"/>
</dbReference>
<evidence type="ECO:0000256" key="4">
    <source>
        <dbReference type="ARBA" id="ARBA00022801"/>
    </source>
</evidence>
<reference evidence="17" key="1">
    <citation type="submission" date="2021-03" db="EMBL/GenBank/DDBJ databases">
        <title>Chromosome level genome of the anhydrobiotic midge Polypedilum vanderplanki.</title>
        <authorList>
            <person name="Yoshida Y."/>
            <person name="Kikawada T."/>
            <person name="Gusev O."/>
        </authorList>
    </citation>
    <scope>NUCLEOTIDE SEQUENCE</scope>
    <source>
        <strain evidence="17">NIAS01</strain>
        <tissue evidence="17">Whole body or cell culture</tissue>
    </source>
</reference>